<evidence type="ECO:0000259" key="1">
    <source>
        <dbReference type="Pfam" id="PF13569"/>
    </source>
</evidence>
<dbReference type="InterPro" id="IPR056639">
    <property type="entry name" value="DUF7737"/>
</dbReference>
<protein>
    <submittedName>
        <fullName evidence="3">Uncharacterized protein</fullName>
    </submittedName>
</protein>
<reference evidence="4" key="1">
    <citation type="journal article" date="2017" name="Med. Chem. Commun.">
        <title>Nonomuraea sp. ATCC 55076 harbours the largest actinomycete chromosome to date and the kistamicin biosynthetic gene cluster.</title>
        <authorList>
            <person name="Nazari B."/>
            <person name="Forneris C.C."/>
            <person name="Gibson M.I."/>
            <person name="Moon K."/>
            <person name="Schramma K.R."/>
            <person name="Seyedsayamdost M.R."/>
        </authorList>
    </citation>
    <scope>NUCLEOTIDE SEQUENCE [LARGE SCALE GENOMIC DNA]</scope>
    <source>
        <strain evidence="4">ATCC 55076</strain>
    </source>
</reference>
<accession>A0A1U9ZY61</accession>
<evidence type="ECO:0000313" key="3">
    <source>
        <dbReference type="EMBL" id="AQZ62891.1"/>
    </source>
</evidence>
<dbReference type="STRING" id="1909395.BKM31_16770"/>
<gene>
    <name evidence="3" type="ORF">BKM31_16770</name>
</gene>
<keyword evidence="4" id="KW-1185">Reference proteome</keyword>
<dbReference type="AlphaFoldDB" id="A0A1U9ZY61"/>
<dbReference type="Pfam" id="PF24879">
    <property type="entry name" value="DUF7737"/>
    <property type="match status" value="1"/>
</dbReference>
<sequence length="780" mass="86675">MMTSAGKWDHLEPATRAAYLRFDELTEQGLEPGLDVDWRVYGTYAQMRLWLGPEGGHDYDERVLRMVRSVAERDIDFTYLEAHHLMERAGYWVRQGHTRYEELFRIPLAAARRFDHQQRRELLRRLTSGPGLKEARALLAGQVTELLTEPAENGPAGVVRTEIGDTDPFARMLAEEYGARLAEVLPLFRHWNTARSTRPSARWLRNAERMLTPGAVALVRELLTRLAAYRGGDWVVGYGDNEWRDKVFLREDTIVVVRGILWTCQVIDERWVTSLVTDVATTCGTGSNGMGSTCRCEPVTNAAVGVLARRGGLDVIVPLSRIQAKVRARSVQRNLSLALDAVAAANGLTREQLLDRAVPTFGLDAGGVREERIGDYRVRLCAGVPALRYVNAAGKTVKSLPKELRAELSDLRAVLKELKLAQAAERFRLEQAIVQERTWQWREVSEYFLDHPVTGPYARALVWQIAGGRAALPVKTPDGWELAGHRPAPDAVAGLWHPIHATAGEVAAWRDHLIESGVRQPFKQVFRELYPLTPAEERTGTFSNRFAGHVLRYGQARTLLGQRGWTGRSIGNWDYDNGGDQGEVVRDLAGWQARWALHIVSGYGDPLLCATEAITFHRDGRPASMADVPPLVLSEILREADLAVGVASVARDEQALIGHERYWHSHGFGELTETAKTRREALARLLPRLKIASRLELTDRFLVVRGDLKTYKIHLGSANVLMEPNDAYLCIVPAGGGGAAGSVFLPFEDDGGTLSVILSKAFLLADDTAITDPTITRQLG</sequence>
<proteinExistence type="predicted"/>
<dbReference type="Pfam" id="PF13569">
    <property type="entry name" value="DUF4132"/>
    <property type="match status" value="1"/>
</dbReference>
<dbReference type="EMBL" id="CP017717">
    <property type="protein sequence ID" value="AQZ62891.1"/>
    <property type="molecule type" value="Genomic_DNA"/>
</dbReference>
<dbReference type="InterPro" id="IPR025406">
    <property type="entry name" value="DUF4132"/>
</dbReference>
<evidence type="ECO:0000259" key="2">
    <source>
        <dbReference type="Pfam" id="PF24879"/>
    </source>
</evidence>
<dbReference type="Proteomes" id="UP000190797">
    <property type="component" value="Chromosome"/>
</dbReference>
<feature type="domain" description="DUF7737" evidence="2">
    <location>
        <begin position="675"/>
        <end position="779"/>
    </location>
</feature>
<organism evidence="3 4">
    <name type="scientific">[Actinomadura] parvosata subsp. kistnae</name>
    <dbReference type="NCBI Taxonomy" id="1909395"/>
    <lineage>
        <taxon>Bacteria</taxon>
        <taxon>Bacillati</taxon>
        <taxon>Actinomycetota</taxon>
        <taxon>Actinomycetes</taxon>
        <taxon>Streptosporangiales</taxon>
        <taxon>Streptosporangiaceae</taxon>
        <taxon>Nonomuraea</taxon>
    </lineage>
</organism>
<name>A0A1U9ZY61_9ACTN</name>
<evidence type="ECO:0000313" key="4">
    <source>
        <dbReference type="Proteomes" id="UP000190797"/>
    </source>
</evidence>
<feature type="domain" description="DUF4132" evidence="1">
    <location>
        <begin position="394"/>
        <end position="565"/>
    </location>
</feature>
<dbReference type="KEGG" id="noa:BKM31_16770"/>